<dbReference type="Proteomes" id="UP000663722">
    <property type="component" value="Chromosome"/>
</dbReference>
<sequence length="40" mass="4858">MNLSEKDYIERLRMKLILSSYNILIKVFYGEAYSDFEYNS</sequence>
<protein>
    <submittedName>
        <fullName evidence="1">Uncharacterized protein</fullName>
    </submittedName>
</protein>
<reference evidence="1" key="1">
    <citation type="journal article" date="2021" name="Microb. Physiol.">
        <title>Proteogenomic Insights into the Physiology of Marine, Sulfate-Reducing, Filamentous Desulfonema limicola and Desulfonema magnum.</title>
        <authorList>
            <person name="Schnaars V."/>
            <person name="Wohlbrand L."/>
            <person name="Scheve S."/>
            <person name="Hinrichs C."/>
            <person name="Reinhardt R."/>
            <person name="Rabus R."/>
        </authorList>
    </citation>
    <scope>NUCLEOTIDE SEQUENCE</scope>
    <source>
        <strain evidence="1">4be13</strain>
    </source>
</reference>
<proteinExistence type="predicted"/>
<gene>
    <name evidence="1" type="ORF">dnm_044970</name>
</gene>
<dbReference type="AlphaFoldDB" id="A0A975GNY5"/>
<accession>A0A975GNY5</accession>
<dbReference type="EMBL" id="CP061800">
    <property type="protein sequence ID" value="QTA88451.1"/>
    <property type="molecule type" value="Genomic_DNA"/>
</dbReference>
<evidence type="ECO:0000313" key="1">
    <source>
        <dbReference type="EMBL" id="QTA88451.1"/>
    </source>
</evidence>
<name>A0A975GNY5_9BACT</name>
<keyword evidence="2" id="KW-1185">Reference proteome</keyword>
<organism evidence="1 2">
    <name type="scientific">Desulfonema magnum</name>
    <dbReference type="NCBI Taxonomy" id="45655"/>
    <lineage>
        <taxon>Bacteria</taxon>
        <taxon>Pseudomonadati</taxon>
        <taxon>Thermodesulfobacteriota</taxon>
        <taxon>Desulfobacteria</taxon>
        <taxon>Desulfobacterales</taxon>
        <taxon>Desulfococcaceae</taxon>
        <taxon>Desulfonema</taxon>
    </lineage>
</organism>
<dbReference type="KEGG" id="dmm:dnm_044970"/>
<evidence type="ECO:0000313" key="2">
    <source>
        <dbReference type="Proteomes" id="UP000663722"/>
    </source>
</evidence>